<dbReference type="CDD" id="cd03219">
    <property type="entry name" value="ABC_Mj1267_LivG_branched"/>
    <property type="match status" value="1"/>
</dbReference>
<accession>A0A1Y3PBB1</accession>
<dbReference type="GO" id="GO:1903806">
    <property type="term" value="P:L-isoleucine import across plasma membrane"/>
    <property type="evidence" value="ECO:0007669"/>
    <property type="project" value="TreeGrafter"/>
</dbReference>
<dbReference type="Proteomes" id="UP000196475">
    <property type="component" value="Unassembled WGS sequence"/>
</dbReference>
<keyword evidence="1" id="KW-0813">Transport</keyword>
<dbReference type="FunFam" id="3.40.50.300:FF:000421">
    <property type="entry name" value="Branched-chain amino acid ABC transporter ATP-binding protein"/>
    <property type="match status" value="1"/>
</dbReference>
<evidence type="ECO:0000259" key="4">
    <source>
        <dbReference type="PROSITE" id="PS50893"/>
    </source>
</evidence>
<dbReference type="GO" id="GO:1903805">
    <property type="term" value="P:L-valine import across plasma membrane"/>
    <property type="evidence" value="ECO:0007669"/>
    <property type="project" value="TreeGrafter"/>
</dbReference>
<sequence>MLLQVEKLTKRFGGLVAVNEVDLTVEKGKITAIIGPNGAGKSTFFNLISGFFPPTSGRIRFQDQDITRMRPDQVARLGIARTFQTTHLFEQATVLDNIIVGYRLRTRSGLWDAIFRTPRLKKEERESREKAYEALEFVGLTGMADRLVADIPQEAKKRVAIALAMATQPSLVLLDEPAGGINPEETDGLAELIRKMVQSGLTICLVEHKMKMIMNLADKIMVLNHGTKIAEGTPEEIQKNPAVIEAYLGGGADADNQAT</sequence>
<dbReference type="PANTHER" id="PTHR45772">
    <property type="entry name" value="CONSERVED COMPONENT OF ABC TRANSPORTER FOR NATURAL AMINO ACIDS-RELATED"/>
    <property type="match status" value="1"/>
</dbReference>
<keyword evidence="3 5" id="KW-0067">ATP-binding</keyword>
<dbReference type="InterPro" id="IPR003593">
    <property type="entry name" value="AAA+_ATPase"/>
</dbReference>
<dbReference type="GO" id="GO:0005304">
    <property type="term" value="F:L-valine transmembrane transporter activity"/>
    <property type="evidence" value="ECO:0007669"/>
    <property type="project" value="TreeGrafter"/>
</dbReference>
<evidence type="ECO:0000313" key="6">
    <source>
        <dbReference type="Proteomes" id="UP000196475"/>
    </source>
</evidence>
<proteinExistence type="predicted"/>
<feature type="domain" description="ABC transporter" evidence="4">
    <location>
        <begin position="3"/>
        <end position="250"/>
    </location>
</feature>
<dbReference type="GO" id="GO:0015188">
    <property type="term" value="F:L-isoleucine transmembrane transporter activity"/>
    <property type="evidence" value="ECO:0007669"/>
    <property type="project" value="TreeGrafter"/>
</dbReference>
<dbReference type="EMBL" id="LZRT01000121">
    <property type="protein sequence ID" value="OUM84633.1"/>
    <property type="molecule type" value="Genomic_DNA"/>
</dbReference>
<dbReference type="AlphaFoldDB" id="A0A1Y3PBB1"/>
<dbReference type="GO" id="GO:0016887">
    <property type="term" value="F:ATP hydrolysis activity"/>
    <property type="evidence" value="ECO:0007669"/>
    <property type="project" value="InterPro"/>
</dbReference>
<protein>
    <submittedName>
        <fullName evidence="5">High-affinity branched-chain amino acid ABC transporter ATP-binding protein LivG</fullName>
    </submittedName>
</protein>
<dbReference type="Gene3D" id="3.40.50.300">
    <property type="entry name" value="P-loop containing nucleotide triphosphate hydrolases"/>
    <property type="match status" value="1"/>
</dbReference>
<dbReference type="InterPro" id="IPR032823">
    <property type="entry name" value="BCA_ABC_TP_C"/>
</dbReference>
<dbReference type="GO" id="GO:0005886">
    <property type="term" value="C:plasma membrane"/>
    <property type="evidence" value="ECO:0007669"/>
    <property type="project" value="TreeGrafter"/>
</dbReference>
<dbReference type="InterPro" id="IPR051120">
    <property type="entry name" value="ABC_AA/LPS_Transport"/>
</dbReference>
<dbReference type="PROSITE" id="PS50893">
    <property type="entry name" value="ABC_TRANSPORTER_2"/>
    <property type="match status" value="1"/>
</dbReference>
<name>A0A1Y3PBB1_9BACI</name>
<dbReference type="Pfam" id="PF12399">
    <property type="entry name" value="BCA_ABC_TP_C"/>
    <property type="match status" value="1"/>
</dbReference>
<gene>
    <name evidence="5" type="primary">livG</name>
    <name evidence="5" type="ORF">BAA01_05685</name>
</gene>
<dbReference type="PANTHER" id="PTHR45772:SF7">
    <property type="entry name" value="AMINO ACID ABC TRANSPORTER ATP-BINDING PROTEIN"/>
    <property type="match status" value="1"/>
</dbReference>
<dbReference type="InterPro" id="IPR027417">
    <property type="entry name" value="P-loop_NTPase"/>
</dbReference>
<organism evidence="5 6">
    <name type="scientific">Bacillus thermozeamaize</name>
    <dbReference type="NCBI Taxonomy" id="230954"/>
    <lineage>
        <taxon>Bacteria</taxon>
        <taxon>Bacillati</taxon>
        <taxon>Bacillota</taxon>
        <taxon>Bacilli</taxon>
        <taxon>Bacillales</taxon>
        <taxon>Bacillaceae</taxon>
        <taxon>Bacillus</taxon>
    </lineage>
</organism>
<evidence type="ECO:0000313" key="5">
    <source>
        <dbReference type="EMBL" id="OUM84633.1"/>
    </source>
</evidence>
<dbReference type="SMART" id="SM00382">
    <property type="entry name" value="AAA"/>
    <property type="match status" value="1"/>
</dbReference>
<dbReference type="InterPro" id="IPR003439">
    <property type="entry name" value="ABC_transporter-like_ATP-bd"/>
</dbReference>
<evidence type="ECO:0000256" key="1">
    <source>
        <dbReference type="ARBA" id="ARBA00022448"/>
    </source>
</evidence>
<dbReference type="SUPFAM" id="SSF52540">
    <property type="entry name" value="P-loop containing nucleoside triphosphate hydrolases"/>
    <property type="match status" value="1"/>
</dbReference>
<dbReference type="GO" id="GO:0005524">
    <property type="term" value="F:ATP binding"/>
    <property type="evidence" value="ECO:0007669"/>
    <property type="project" value="UniProtKB-KW"/>
</dbReference>
<evidence type="ECO:0000256" key="2">
    <source>
        <dbReference type="ARBA" id="ARBA00022741"/>
    </source>
</evidence>
<dbReference type="GO" id="GO:0015808">
    <property type="term" value="P:L-alanine transport"/>
    <property type="evidence" value="ECO:0007669"/>
    <property type="project" value="TreeGrafter"/>
</dbReference>
<keyword evidence="2" id="KW-0547">Nucleotide-binding</keyword>
<evidence type="ECO:0000256" key="3">
    <source>
        <dbReference type="ARBA" id="ARBA00022840"/>
    </source>
</evidence>
<dbReference type="GO" id="GO:0042941">
    <property type="term" value="P:D-alanine transmembrane transport"/>
    <property type="evidence" value="ECO:0007669"/>
    <property type="project" value="TreeGrafter"/>
</dbReference>
<dbReference type="Pfam" id="PF00005">
    <property type="entry name" value="ABC_tran"/>
    <property type="match status" value="1"/>
</dbReference>
<dbReference type="GO" id="GO:0015192">
    <property type="term" value="F:L-phenylalanine transmembrane transporter activity"/>
    <property type="evidence" value="ECO:0007669"/>
    <property type="project" value="TreeGrafter"/>
</dbReference>
<reference evidence="6" key="1">
    <citation type="submission" date="2016-06" db="EMBL/GenBank/DDBJ databases">
        <authorList>
            <person name="Nascimento L."/>
            <person name="Pereira R.V."/>
            <person name="Martins L.F."/>
            <person name="Quaggio R.B."/>
            <person name="Silva A.M."/>
            <person name="Setubal J.C."/>
        </authorList>
    </citation>
    <scope>NUCLEOTIDE SEQUENCE [LARGE SCALE GENOMIC DNA]</scope>
</reference>
<comment type="caution">
    <text evidence="5">The sequence shown here is derived from an EMBL/GenBank/DDBJ whole genome shotgun (WGS) entry which is preliminary data.</text>
</comment>